<gene>
    <name evidence="3" type="primary">IRF</name>
</gene>
<dbReference type="InterPro" id="IPR036390">
    <property type="entry name" value="WH_DNA-bd_sf"/>
</dbReference>
<dbReference type="SUPFAM" id="SSF46785">
    <property type="entry name" value="Winged helix' DNA-binding domain"/>
    <property type="match status" value="1"/>
</dbReference>
<dbReference type="PROSITE" id="PS51507">
    <property type="entry name" value="IRF_2"/>
    <property type="match status" value="1"/>
</dbReference>
<proteinExistence type="evidence at transcript level"/>
<reference evidence="3" key="1">
    <citation type="journal article" date="2015" name="Sci. Rep.">
        <title>Activation of Vago by interferon regulatory factor (IRF) suggests an interferon system-like antiviral mechanism in shrimp.</title>
        <authorList>
            <person name="Li C."/>
            <person name="Li H."/>
            <person name="Chen Y."/>
            <person name="Chen Y."/>
            <person name="Wang S."/>
            <person name="Weng S.P."/>
            <person name="Xu X."/>
            <person name="He J."/>
        </authorList>
    </citation>
    <scope>NUCLEOTIDE SEQUENCE</scope>
</reference>
<dbReference type="OrthoDB" id="5958224at2759"/>
<organism evidence="3">
    <name type="scientific">Penaeus vannamei</name>
    <name type="common">Whiteleg shrimp</name>
    <name type="synonym">Litopenaeus vannamei</name>
    <dbReference type="NCBI Taxonomy" id="6689"/>
    <lineage>
        <taxon>Eukaryota</taxon>
        <taxon>Metazoa</taxon>
        <taxon>Ecdysozoa</taxon>
        <taxon>Arthropoda</taxon>
        <taxon>Crustacea</taxon>
        <taxon>Multicrustacea</taxon>
        <taxon>Malacostraca</taxon>
        <taxon>Eumalacostraca</taxon>
        <taxon>Eucarida</taxon>
        <taxon>Decapoda</taxon>
        <taxon>Dendrobranchiata</taxon>
        <taxon>Penaeoidea</taxon>
        <taxon>Penaeidae</taxon>
        <taxon>Penaeus</taxon>
    </lineage>
</organism>
<dbReference type="AlphaFoldDB" id="A0A0R6M5F1"/>
<accession>A0A0R6M5F1</accession>
<feature type="domain" description="IRF tryptophan pentad repeat" evidence="2">
    <location>
        <begin position="19"/>
        <end position="118"/>
    </location>
</feature>
<feature type="compositionally biased region" description="Basic and acidic residues" evidence="1">
    <location>
        <begin position="239"/>
        <end position="251"/>
    </location>
</feature>
<evidence type="ECO:0000256" key="1">
    <source>
        <dbReference type="SAM" id="MobiDB-lite"/>
    </source>
</evidence>
<dbReference type="GO" id="GO:0002376">
    <property type="term" value="P:immune system process"/>
    <property type="evidence" value="ECO:0007669"/>
    <property type="project" value="TreeGrafter"/>
</dbReference>
<feature type="region of interest" description="Disordered" evidence="1">
    <location>
        <begin position="146"/>
        <end position="252"/>
    </location>
</feature>
<sequence length="362" mass="40951">MPPSFTNVPMDLSMKSRRKLRLEEFLRQNLDEAPAGRVIEWVDRAKGIFRILWTHQSSGAFTHDDAALFRYWALARGKPSNLSSVELKQSLRMALNKSPSVERIEMTHDEYRYFRFTAWSSAKSSSRPVPVASSHSYDIAADFASSSPKVRKVQGPEDALPPTREHRPLLRDLLTQPDTTAHDPYSSKRVVSPPASTSSSEDALSWCSGPEDTAPRYAFEPPTTCPVRDDPSPPEMDDYFGRRVPTKDDLPPRSIALRTDLYDPTAKTDPYHLYLHGHSYDLAEKPKHYDPWTACSPRENSEVQCAVPSLSDCLQPGFDHYPSFYPSSFPSVSSSFRLDGSPLFNSYFMRGRHLYAGERTLP</sequence>
<dbReference type="InterPro" id="IPR001346">
    <property type="entry name" value="Interferon_reg_fact_DNA-bd_dom"/>
</dbReference>
<evidence type="ECO:0000313" key="3">
    <source>
        <dbReference type="EMBL" id="AKG54423.1"/>
    </source>
</evidence>
<dbReference type="GO" id="GO:0000978">
    <property type="term" value="F:RNA polymerase II cis-regulatory region sequence-specific DNA binding"/>
    <property type="evidence" value="ECO:0007669"/>
    <property type="project" value="TreeGrafter"/>
</dbReference>
<name>A0A0R6M5F1_PENVA</name>
<dbReference type="Gene3D" id="1.10.10.10">
    <property type="entry name" value="Winged helix-like DNA-binding domain superfamily/Winged helix DNA-binding domain"/>
    <property type="match status" value="1"/>
</dbReference>
<protein>
    <submittedName>
        <fullName evidence="3">Interferon regulatory factor</fullName>
    </submittedName>
</protein>
<dbReference type="GO" id="GO:0005634">
    <property type="term" value="C:nucleus"/>
    <property type="evidence" value="ECO:0007669"/>
    <property type="project" value="TreeGrafter"/>
</dbReference>
<dbReference type="Pfam" id="PF00605">
    <property type="entry name" value="IRF"/>
    <property type="match status" value="1"/>
</dbReference>
<dbReference type="SMR" id="A0A0R6M5F1"/>
<evidence type="ECO:0000259" key="2">
    <source>
        <dbReference type="PROSITE" id="PS51507"/>
    </source>
</evidence>
<dbReference type="GO" id="GO:0000981">
    <property type="term" value="F:DNA-binding transcription factor activity, RNA polymerase II-specific"/>
    <property type="evidence" value="ECO:0007669"/>
    <property type="project" value="TreeGrafter"/>
</dbReference>
<dbReference type="EMBL" id="KM277954">
    <property type="protein sequence ID" value="AKG54423.1"/>
    <property type="molecule type" value="mRNA"/>
</dbReference>
<dbReference type="SMART" id="SM00348">
    <property type="entry name" value="IRF"/>
    <property type="match status" value="1"/>
</dbReference>
<dbReference type="InterPro" id="IPR036388">
    <property type="entry name" value="WH-like_DNA-bd_sf"/>
</dbReference>
<dbReference type="PANTHER" id="PTHR11949:SF17">
    <property type="entry name" value="IRF TRYPTOPHAN PENTAD REPEAT DOMAIN-CONTAINING PROTEIN"/>
    <property type="match status" value="1"/>
</dbReference>
<dbReference type="PANTHER" id="PTHR11949">
    <property type="entry name" value="INTERFERON REGULATORY FACTOR"/>
    <property type="match status" value="1"/>
</dbReference>